<dbReference type="InterPro" id="IPR016181">
    <property type="entry name" value="Acyl_CoA_acyltransferase"/>
</dbReference>
<dbReference type="OrthoDB" id="7011037at2"/>
<sequence>MDVRCGEVSIRPGDEHDVSAVVGLMDGAVAWLVAAGRTGQWGVEPYSANPRSTAAISSMAAGGELYVAVSTDIVVGAVAVGSAPDHVPPAAEPELYVRLLVTDRACAGRGIGRRLLEHARTVAGTAGVGLLRVDCYAGPDRALIRYYEGAGFTATEAFEVARPSGSWPGQVLQQRLSQAPGQRVDEAGGAGGGQVVGRPGQRG</sequence>
<accession>A0A246RL74</accession>
<dbReference type="Gene3D" id="3.40.630.30">
    <property type="match status" value="1"/>
</dbReference>
<name>A0A246RL74_9ACTN</name>
<evidence type="ECO:0000256" key="3">
    <source>
        <dbReference type="SAM" id="MobiDB-lite"/>
    </source>
</evidence>
<keyword evidence="2" id="KW-0012">Acyltransferase</keyword>
<evidence type="ECO:0000256" key="2">
    <source>
        <dbReference type="ARBA" id="ARBA00023315"/>
    </source>
</evidence>
<dbReference type="EMBL" id="MZMV01000023">
    <property type="protein sequence ID" value="OWV06810.1"/>
    <property type="molecule type" value="Genomic_DNA"/>
</dbReference>
<evidence type="ECO:0000313" key="6">
    <source>
        <dbReference type="Proteomes" id="UP000197174"/>
    </source>
</evidence>
<reference evidence="5 6" key="1">
    <citation type="submission" date="2017-03" db="EMBL/GenBank/DDBJ databases">
        <title>Whole genome sequence of Micromonospora wenchangensis, isolated from mangrove soil.</title>
        <authorList>
            <person name="Yang H."/>
        </authorList>
    </citation>
    <scope>NUCLEOTIDE SEQUENCE [LARGE SCALE GENOMIC DNA]</scope>
    <source>
        <strain evidence="5 6">CCTCC AA 2012002</strain>
    </source>
</reference>
<protein>
    <recommendedName>
        <fullName evidence="4">N-acetyltransferase domain-containing protein</fullName>
    </recommendedName>
</protein>
<keyword evidence="1" id="KW-0808">Transferase</keyword>
<dbReference type="PROSITE" id="PS51186">
    <property type="entry name" value="GNAT"/>
    <property type="match status" value="1"/>
</dbReference>
<dbReference type="PANTHER" id="PTHR43877:SF2">
    <property type="entry name" value="AMINOALKYLPHOSPHONATE N-ACETYLTRANSFERASE-RELATED"/>
    <property type="match status" value="1"/>
</dbReference>
<dbReference type="InterPro" id="IPR050832">
    <property type="entry name" value="Bact_Acetyltransf"/>
</dbReference>
<feature type="domain" description="N-acetyltransferase" evidence="4">
    <location>
        <begin position="8"/>
        <end position="177"/>
    </location>
</feature>
<dbReference type="InterPro" id="IPR000182">
    <property type="entry name" value="GNAT_dom"/>
</dbReference>
<dbReference type="CDD" id="cd04301">
    <property type="entry name" value="NAT_SF"/>
    <property type="match status" value="1"/>
</dbReference>
<evidence type="ECO:0000313" key="5">
    <source>
        <dbReference type="EMBL" id="OWV06810.1"/>
    </source>
</evidence>
<dbReference type="SUPFAM" id="SSF55729">
    <property type="entry name" value="Acyl-CoA N-acyltransferases (Nat)"/>
    <property type="match status" value="1"/>
</dbReference>
<organism evidence="5 6">
    <name type="scientific">Micromonospora wenchangensis</name>
    <dbReference type="NCBI Taxonomy" id="1185415"/>
    <lineage>
        <taxon>Bacteria</taxon>
        <taxon>Bacillati</taxon>
        <taxon>Actinomycetota</taxon>
        <taxon>Actinomycetes</taxon>
        <taxon>Micromonosporales</taxon>
        <taxon>Micromonosporaceae</taxon>
        <taxon>Micromonospora</taxon>
    </lineage>
</organism>
<dbReference type="AlphaFoldDB" id="A0A246RL74"/>
<comment type="caution">
    <text evidence="5">The sequence shown here is derived from an EMBL/GenBank/DDBJ whole genome shotgun (WGS) entry which is preliminary data.</text>
</comment>
<dbReference type="Pfam" id="PF00583">
    <property type="entry name" value="Acetyltransf_1"/>
    <property type="match status" value="1"/>
</dbReference>
<feature type="compositionally biased region" description="Gly residues" evidence="3">
    <location>
        <begin position="188"/>
        <end position="203"/>
    </location>
</feature>
<evidence type="ECO:0000256" key="1">
    <source>
        <dbReference type="ARBA" id="ARBA00022679"/>
    </source>
</evidence>
<gene>
    <name evidence="5" type="ORF">B5D80_15490</name>
</gene>
<evidence type="ECO:0000259" key="4">
    <source>
        <dbReference type="PROSITE" id="PS51186"/>
    </source>
</evidence>
<proteinExistence type="predicted"/>
<dbReference type="PANTHER" id="PTHR43877">
    <property type="entry name" value="AMINOALKYLPHOSPHONATE N-ACETYLTRANSFERASE-RELATED-RELATED"/>
    <property type="match status" value="1"/>
</dbReference>
<keyword evidence="6" id="KW-1185">Reference proteome</keyword>
<feature type="region of interest" description="Disordered" evidence="3">
    <location>
        <begin position="178"/>
        <end position="203"/>
    </location>
</feature>
<dbReference type="GO" id="GO:0016747">
    <property type="term" value="F:acyltransferase activity, transferring groups other than amino-acyl groups"/>
    <property type="evidence" value="ECO:0007669"/>
    <property type="project" value="InterPro"/>
</dbReference>
<dbReference type="Proteomes" id="UP000197174">
    <property type="component" value="Unassembled WGS sequence"/>
</dbReference>